<name>A0A7X2IM99_9BURK</name>
<reference evidence="5 6" key="1">
    <citation type="submission" date="2019-11" db="EMBL/GenBank/DDBJ databases">
        <title>Novel species isolated from a subtropical stream in China.</title>
        <authorList>
            <person name="Lu H."/>
        </authorList>
    </citation>
    <scope>NUCLEOTIDE SEQUENCE [LARGE SCALE GENOMIC DNA]</scope>
    <source>
        <strain evidence="5 6">FT92W</strain>
    </source>
</reference>
<organism evidence="5 6">
    <name type="scientific">Pseudoduganella rivuli</name>
    <dbReference type="NCBI Taxonomy" id="2666085"/>
    <lineage>
        <taxon>Bacteria</taxon>
        <taxon>Pseudomonadati</taxon>
        <taxon>Pseudomonadota</taxon>
        <taxon>Betaproteobacteria</taxon>
        <taxon>Burkholderiales</taxon>
        <taxon>Oxalobacteraceae</taxon>
        <taxon>Telluria group</taxon>
        <taxon>Pseudoduganella</taxon>
    </lineage>
</organism>
<dbReference type="PROSITE" id="PS01174">
    <property type="entry name" value="LIPASE_GDXG_SER"/>
    <property type="match status" value="1"/>
</dbReference>
<feature type="active site" evidence="3">
    <location>
        <position position="169"/>
    </location>
</feature>
<feature type="domain" description="Alpha/beta hydrolase fold-3" evidence="4">
    <location>
        <begin position="95"/>
        <end position="296"/>
    </location>
</feature>
<keyword evidence="2 5" id="KW-0378">Hydrolase</keyword>
<dbReference type="PANTHER" id="PTHR48081:SF8">
    <property type="entry name" value="ALPHA_BETA HYDROLASE FOLD-3 DOMAIN-CONTAINING PROTEIN-RELATED"/>
    <property type="match status" value="1"/>
</dbReference>
<comment type="similarity">
    <text evidence="1">Belongs to the 'GDXG' lipolytic enzyme family.</text>
</comment>
<dbReference type="GO" id="GO:0016787">
    <property type="term" value="F:hydrolase activity"/>
    <property type="evidence" value="ECO:0007669"/>
    <property type="project" value="UniProtKB-KW"/>
</dbReference>
<dbReference type="AlphaFoldDB" id="A0A7X2IM99"/>
<dbReference type="EMBL" id="WKJJ01000006">
    <property type="protein sequence ID" value="MRV72172.1"/>
    <property type="molecule type" value="Genomic_DNA"/>
</dbReference>
<protein>
    <submittedName>
        <fullName evidence="5">Alpha/beta hydrolase fold domain-containing protein</fullName>
    </submittedName>
</protein>
<sequence length="326" mass="36068">MMQSAAELQAVTPYTRAITHHGGRWRRFWLHLTLRLLTRRMISLNPDVPRLRARQLHVDARVNRLPQGLHRTRVDCGGVPAEWLETPGNQPQRVLLYLHGGAFMFRFPHSHGALVGNWCRELGARALMVQYRLAPEHPFPAAPDDCHAAYRWLLAQGYRAEDIVLAGDSAGGNLALATLHRIKAAGEPMPRCAVLLSPFVDATLSGASLRYNAHCDPMFTIEGMMTIRSLYVKPESYFDPSASPLFADFTGLPPMLIQAGGIEMLRDDSVRVAESAHAAGVPVQLEIWEHMPHVFQAIPLLPQAAAASQRIMAFIAGQTGWGRIAA</sequence>
<proteinExistence type="inferred from homology"/>
<evidence type="ECO:0000313" key="6">
    <source>
        <dbReference type="Proteomes" id="UP000446768"/>
    </source>
</evidence>
<dbReference type="InterPro" id="IPR029058">
    <property type="entry name" value="AB_hydrolase_fold"/>
</dbReference>
<dbReference type="InterPro" id="IPR013094">
    <property type="entry name" value="AB_hydrolase_3"/>
</dbReference>
<evidence type="ECO:0000256" key="3">
    <source>
        <dbReference type="PROSITE-ProRule" id="PRU10038"/>
    </source>
</evidence>
<dbReference type="InterPro" id="IPR033140">
    <property type="entry name" value="Lipase_GDXG_put_SER_AS"/>
</dbReference>
<dbReference type="Proteomes" id="UP000446768">
    <property type="component" value="Unassembled WGS sequence"/>
</dbReference>
<dbReference type="SUPFAM" id="SSF53474">
    <property type="entry name" value="alpha/beta-Hydrolases"/>
    <property type="match status" value="1"/>
</dbReference>
<dbReference type="RefSeq" id="WP_154373491.1">
    <property type="nucleotide sequence ID" value="NZ_WKJJ01000006.1"/>
</dbReference>
<comment type="caution">
    <text evidence="5">The sequence shown here is derived from an EMBL/GenBank/DDBJ whole genome shotgun (WGS) entry which is preliminary data.</text>
</comment>
<dbReference type="Pfam" id="PF07859">
    <property type="entry name" value="Abhydrolase_3"/>
    <property type="match status" value="1"/>
</dbReference>
<dbReference type="PANTHER" id="PTHR48081">
    <property type="entry name" value="AB HYDROLASE SUPERFAMILY PROTEIN C4A8.06C"/>
    <property type="match status" value="1"/>
</dbReference>
<dbReference type="InterPro" id="IPR050300">
    <property type="entry name" value="GDXG_lipolytic_enzyme"/>
</dbReference>
<evidence type="ECO:0000256" key="1">
    <source>
        <dbReference type="ARBA" id="ARBA00010515"/>
    </source>
</evidence>
<evidence type="ECO:0000313" key="5">
    <source>
        <dbReference type="EMBL" id="MRV72172.1"/>
    </source>
</evidence>
<evidence type="ECO:0000259" key="4">
    <source>
        <dbReference type="Pfam" id="PF07859"/>
    </source>
</evidence>
<accession>A0A7X2IM99</accession>
<dbReference type="Gene3D" id="3.40.50.1820">
    <property type="entry name" value="alpha/beta hydrolase"/>
    <property type="match status" value="1"/>
</dbReference>
<gene>
    <name evidence="5" type="ORF">GJ700_10645</name>
</gene>
<keyword evidence="6" id="KW-1185">Reference proteome</keyword>
<evidence type="ECO:0000256" key="2">
    <source>
        <dbReference type="ARBA" id="ARBA00022801"/>
    </source>
</evidence>